<proteinExistence type="predicted"/>
<reference evidence="2" key="1">
    <citation type="journal article" date="2020" name="bioRxiv">
        <title>Genomic and phenotypic heterogeneity of clinical isolates of the human pathogens Aspergillus fumigatus, Aspergillus lentulus and Aspergillus fumigatiaffinis.</title>
        <authorList>
            <person name="dos Santos R.A.C."/>
            <person name="Steenwyk J.L."/>
            <person name="Rivero-Menendez O."/>
            <person name="Mead M.E."/>
            <person name="Silva L.P."/>
            <person name="Bastos R.W."/>
            <person name="Alastruey-Izquierdo A."/>
            <person name="Goldman G.H."/>
            <person name="Rokas A."/>
        </authorList>
    </citation>
    <scope>NUCLEOTIDE SEQUENCE</scope>
    <source>
        <strain evidence="2">CNM-CM6805</strain>
    </source>
</reference>
<keyword evidence="3" id="KW-1185">Reference proteome</keyword>
<dbReference type="Proteomes" id="UP000653565">
    <property type="component" value="Unassembled WGS sequence"/>
</dbReference>
<reference evidence="2" key="2">
    <citation type="submission" date="2020-04" db="EMBL/GenBank/DDBJ databases">
        <authorList>
            <person name="Santos R.A.C."/>
            <person name="Steenwyk J.L."/>
            <person name="Rivero-Menendez O."/>
            <person name="Mead M.E."/>
            <person name="Silva L.P."/>
            <person name="Bastos R.W."/>
            <person name="Alastruey-Izquierdo A."/>
            <person name="Goldman G.H."/>
            <person name="Rokas A."/>
        </authorList>
    </citation>
    <scope>NUCLEOTIDE SEQUENCE</scope>
    <source>
        <strain evidence="2">CNM-CM6805</strain>
    </source>
</reference>
<dbReference type="OrthoDB" id="3238794at2759"/>
<feature type="domain" description="Class II aldolase/adducin N-terminal" evidence="1">
    <location>
        <begin position="1"/>
        <end position="192"/>
    </location>
</feature>
<dbReference type="InterPro" id="IPR023606">
    <property type="entry name" value="CoA-Trfase_III_dom_1_sf"/>
</dbReference>
<dbReference type="SUPFAM" id="SSF53639">
    <property type="entry name" value="AraD/HMP-PK domain-like"/>
    <property type="match status" value="1"/>
</dbReference>
<name>A0A8H4M5M1_9EURO</name>
<dbReference type="SUPFAM" id="SSF89796">
    <property type="entry name" value="CoA-transferase family III (CaiB/BaiF)"/>
    <property type="match status" value="1"/>
</dbReference>
<sequence>MAAVFRNWARVGFVEGISGHISVRDPEYPEYMWMNPIGKHLGLMIASDMLCINIANGAIVGGNKTRPANSPGFFIHSEIHKARPDVHAICHARTVAGRAWEAFGEPLDMITQDPFPNPDTHNSQKSLHRSLTTNIYKTKDGCFYHLHGNKDPDPALECLGLHLDGEENGTYEAVLKRIGDAVAQHDSAELDEPGCGN</sequence>
<organism evidence="2 3">
    <name type="scientific">Aspergillus fumigatiaffinis</name>
    <dbReference type="NCBI Taxonomy" id="340414"/>
    <lineage>
        <taxon>Eukaryota</taxon>
        <taxon>Fungi</taxon>
        <taxon>Dikarya</taxon>
        <taxon>Ascomycota</taxon>
        <taxon>Pezizomycotina</taxon>
        <taxon>Eurotiomycetes</taxon>
        <taxon>Eurotiomycetidae</taxon>
        <taxon>Eurotiales</taxon>
        <taxon>Aspergillaceae</taxon>
        <taxon>Aspergillus</taxon>
        <taxon>Aspergillus subgen. Fumigati</taxon>
    </lineage>
</organism>
<dbReference type="InterPro" id="IPR036409">
    <property type="entry name" value="Aldolase_II/adducin_N_sf"/>
</dbReference>
<dbReference type="Gene3D" id="3.40.225.10">
    <property type="entry name" value="Class II aldolase/adducin N-terminal domain"/>
    <property type="match status" value="1"/>
</dbReference>
<dbReference type="GO" id="GO:0051015">
    <property type="term" value="F:actin filament binding"/>
    <property type="evidence" value="ECO:0007669"/>
    <property type="project" value="TreeGrafter"/>
</dbReference>
<evidence type="ECO:0000259" key="1">
    <source>
        <dbReference type="SMART" id="SM01007"/>
    </source>
</evidence>
<protein>
    <recommendedName>
        <fullName evidence="1">Class II aldolase/adducin N-terminal domain-containing protein</fullName>
    </recommendedName>
</protein>
<dbReference type="AlphaFoldDB" id="A0A8H4M5M1"/>
<comment type="caution">
    <text evidence="2">The sequence shown here is derived from an EMBL/GenBank/DDBJ whole genome shotgun (WGS) entry which is preliminary data.</text>
</comment>
<evidence type="ECO:0000313" key="2">
    <source>
        <dbReference type="EMBL" id="KAF4229135.1"/>
    </source>
</evidence>
<gene>
    <name evidence="2" type="ORF">CNMCM6805_001587</name>
</gene>
<dbReference type="GO" id="GO:0005856">
    <property type="term" value="C:cytoskeleton"/>
    <property type="evidence" value="ECO:0007669"/>
    <property type="project" value="TreeGrafter"/>
</dbReference>
<accession>A0A8H4M5M1</accession>
<evidence type="ECO:0000313" key="3">
    <source>
        <dbReference type="Proteomes" id="UP000653565"/>
    </source>
</evidence>
<dbReference type="InterPro" id="IPR051017">
    <property type="entry name" value="Aldolase-II_Adducin_sf"/>
</dbReference>
<dbReference type="SMART" id="SM01007">
    <property type="entry name" value="Aldolase_II"/>
    <property type="match status" value="1"/>
</dbReference>
<dbReference type="EMBL" id="JAAAPX010000137">
    <property type="protein sequence ID" value="KAF4229135.1"/>
    <property type="molecule type" value="Genomic_DNA"/>
</dbReference>
<dbReference type="Pfam" id="PF00596">
    <property type="entry name" value="Aldolase_II"/>
    <property type="match status" value="1"/>
</dbReference>
<dbReference type="PANTHER" id="PTHR10672:SF25">
    <property type="entry name" value="MEIOTICALLY UP-REGULATED GENE 14 PROTEIN"/>
    <property type="match status" value="1"/>
</dbReference>
<dbReference type="PANTHER" id="PTHR10672">
    <property type="entry name" value="ADDUCIN"/>
    <property type="match status" value="1"/>
</dbReference>
<dbReference type="InterPro" id="IPR001303">
    <property type="entry name" value="Aldolase_II/adducin_N"/>
</dbReference>